<dbReference type="SMART" id="SM00240">
    <property type="entry name" value="FHA"/>
    <property type="match status" value="3"/>
</dbReference>
<feature type="region of interest" description="Disordered" evidence="1">
    <location>
        <begin position="226"/>
        <end position="245"/>
    </location>
</feature>
<evidence type="ECO:0000256" key="2">
    <source>
        <dbReference type="SAM" id="Phobius"/>
    </source>
</evidence>
<sequence length="776" mass="86909">MPKYRLYALNNPSISFDLAKETNRIGRAKDNDVVVEDPTVSRYQAELTLAFGECMLTSIGRGPMLVNGEHVKEHVLAPNDTLMFGFKRFAFEVIDEEDLPAEETLVTSANKHFDKTIAGDVPAILLELSGEEQGKTYALDTTEFVIGRAEDCDIVLADKRISRKHAVIQKRVSGYYLIRHTEHQAVLVNGDLVDEVKLYNNDRIELSIAAFAFKSFNPLDQKRAVKTAPDGSHSALDGPRSALDSSRSVLDDARLSLDDSQVMTQITRSEAGQVPPPDPQERFYQTEVQPRVVAKKMGPRLVCQNKSGGSTTHSLAEGRNFIGRDSGCQIVVTGDSAVSRSHAVVEEEENVHIVTTLSKNSLLINGHKAKTVERIYSGDTLQIGDTLLTFLSERSEDQRPSKNKSMYFFASLAGLLAIGILSWLLYQQVWTPYQINRQIEAAESRIDDADFIIGLQLLKSLYRENLEPGQRSRVSALMASAINKMVDDEIQRGALEQAKKSVAYFLRQYGAESQVSSVWEKLNQLRFLLALSHERKDELKLALSEYLAIDSGSEYYGKAQQAIREIWLQSQKVEQGVPELPETDSNAADPVKQAQIAKEVDALLAEADRRFQKKYFLSPVQNNAYALYLKVLLLDPDNIEALNRIDQMKTFYQVEGDNKCRLGNRKTAETYFRRYLIIEPENPYIQQRLAELNQCGRDSGAVKTEPSLKENRAGAKVTLSTTESSVNKEKIRKLLADDGVESDWIVEYLFDENSGSANTGATEQSAQRQGETETPW</sequence>
<accession>A0A1Y0ICH8</accession>
<dbReference type="CDD" id="cd00060">
    <property type="entry name" value="FHA"/>
    <property type="match status" value="3"/>
</dbReference>
<keyword evidence="2" id="KW-1133">Transmembrane helix</keyword>
<dbReference type="PANTHER" id="PTHR23308">
    <property type="entry name" value="NUCLEAR INHIBITOR OF PROTEIN PHOSPHATASE-1"/>
    <property type="match status" value="1"/>
</dbReference>
<evidence type="ECO:0000313" key="4">
    <source>
        <dbReference type="EMBL" id="ARU57960.1"/>
    </source>
</evidence>
<proteinExistence type="predicted"/>
<dbReference type="RefSeq" id="WP_087462799.1">
    <property type="nucleotide sequence ID" value="NZ_CP021425.1"/>
</dbReference>
<keyword evidence="2" id="KW-0812">Transmembrane</keyword>
<dbReference type="SUPFAM" id="SSF49879">
    <property type="entry name" value="SMAD/FHA domain"/>
    <property type="match status" value="3"/>
</dbReference>
<feature type="domain" description="FHA" evidence="3">
    <location>
        <begin position="320"/>
        <end position="369"/>
    </location>
</feature>
<dbReference type="Pfam" id="PF16697">
    <property type="entry name" value="Yop-YscD_cpl"/>
    <property type="match status" value="2"/>
</dbReference>
<dbReference type="Gene3D" id="1.25.40.10">
    <property type="entry name" value="Tetratricopeptide repeat domain"/>
    <property type="match status" value="1"/>
</dbReference>
<evidence type="ECO:0000313" key="5">
    <source>
        <dbReference type="Proteomes" id="UP000196027"/>
    </source>
</evidence>
<dbReference type="InterPro" id="IPR008984">
    <property type="entry name" value="SMAD_FHA_dom_sf"/>
</dbReference>
<protein>
    <recommendedName>
        <fullName evidence="3">FHA domain-containing protein</fullName>
    </recommendedName>
</protein>
<dbReference type="Proteomes" id="UP000196027">
    <property type="component" value="Chromosome"/>
</dbReference>
<keyword evidence="2" id="KW-0472">Membrane</keyword>
<keyword evidence="5" id="KW-1185">Reference proteome</keyword>
<dbReference type="InterPro" id="IPR011990">
    <property type="entry name" value="TPR-like_helical_dom_sf"/>
</dbReference>
<feature type="transmembrane region" description="Helical" evidence="2">
    <location>
        <begin position="406"/>
        <end position="426"/>
    </location>
</feature>
<feature type="compositionally biased region" description="Polar residues" evidence="1">
    <location>
        <begin position="754"/>
        <end position="769"/>
    </location>
</feature>
<reference evidence="4 5" key="1">
    <citation type="submission" date="2017-05" db="EMBL/GenBank/DDBJ databases">
        <title>Genomic insights into alkan degradation activity of Oleiphilus messinensis.</title>
        <authorList>
            <person name="Kozyavkin S.A."/>
            <person name="Slesarev A.I."/>
            <person name="Golyshin P.N."/>
            <person name="Korzhenkov A."/>
            <person name="Golyshina O.N."/>
            <person name="Toshchakov S.V."/>
        </authorList>
    </citation>
    <scope>NUCLEOTIDE SEQUENCE [LARGE SCALE GENOMIC DNA]</scope>
    <source>
        <strain evidence="4 5">ME102</strain>
    </source>
</reference>
<organism evidence="4 5">
    <name type="scientific">Oleiphilus messinensis</name>
    <dbReference type="NCBI Taxonomy" id="141451"/>
    <lineage>
        <taxon>Bacteria</taxon>
        <taxon>Pseudomonadati</taxon>
        <taxon>Pseudomonadota</taxon>
        <taxon>Gammaproteobacteria</taxon>
        <taxon>Oceanospirillales</taxon>
        <taxon>Oleiphilaceae</taxon>
        <taxon>Oleiphilus</taxon>
    </lineage>
</organism>
<feature type="domain" description="FHA" evidence="3">
    <location>
        <begin position="144"/>
        <end position="198"/>
    </location>
</feature>
<evidence type="ECO:0000259" key="3">
    <source>
        <dbReference type="PROSITE" id="PS50006"/>
    </source>
</evidence>
<feature type="domain" description="FHA" evidence="3">
    <location>
        <begin position="23"/>
        <end position="71"/>
    </location>
</feature>
<dbReference type="AlphaFoldDB" id="A0A1Y0ICH8"/>
<name>A0A1Y0ICH8_9GAMM</name>
<feature type="region of interest" description="Disordered" evidence="1">
    <location>
        <begin position="754"/>
        <end position="776"/>
    </location>
</feature>
<dbReference type="PROSITE" id="PS50006">
    <property type="entry name" value="FHA_DOMAIN"/>
    <property type="match status" value="3"/>
</dbReference>
<gene>
    <name evidence="4" type="ORF">OLMES_3941</name>
</gene>
<dbReference type="InterPro" id="IPR032030">
    <property type="entry name" value="YscD_cytoplasmic_dom"/>
</dbReference>
<dbReference type="OrthoDB" id="151099at2"/>
<dbReference type="KEGG" id="ome:OLMES_3941"/>
<dbReference type="InterPro" id="IPR050923">
    <property type="entry name" value="Cell_Proc_Reg/RNA_Proc"/>
</dbReference>
<evidence type="ECO:0000256" key="1">
    <source>
        <dbReference type="SAM" id="MobiDB-lite"/>
    </source>
</evidence>
<dbReference type="Gene3D" id="2.60.200.20">
    <property type="match status" value="3"/>
</dbReference>
<dbReference type="EMBL" id="CP021425">
    <property type="protein sequence ID" value="ARU57960.1"/>
    <property type="molecule type" value="Genomic_DNA"/>
</dbReference>
<dbReference type="Pfam" id="PF00498">
    <property type="entry name" value="FHA"/>
    <property type="match status" value="1"/>
</dbReference>
<dbReference type="SUPFAM" id="SSF48452">
    <property type="entry name" value="TPR-like"/>
    <property type="match status" value="1"/>
</dbReference>
<dbReference type="InterPro" id="IPR000253">
    <property type="entry name" value="FHA_dom"/>
</dbReference>